<dbReference type="RefSeq" id="WP_126784491.1">
    <property type="nucleotide sequence ID" value="NZ_PIQF01000002.1"/>
</dbReference>
<dbReference type="Pfam" id="PF01464">
    <property type="entry name" value="SLT"/>
    <property type="match status" value="1"/>
</dbReference>
<feature type="chain" id="PRO_5019201757" evidence="2">
    <location>
        <begin position="21"/>
        <end position="376"/>
    </location>
</feature>
<dbReference type="Proteomes" id="UP000287908">
    <property type="component" value="Unassembled WGS sequence"/>
</dbReference>
<dbReference type="InterPro" id="IPR000189">
    <property type="entry name" value="Transglyc_AS"/>
</dbReference>
<feature type="signal peptide" evidence="2">
    <location>
        <begin position="1"/>
        <end position="20"/>
    </location>
</feature>
<keyword evidence="5" id="KW-1185">Reference proteome</keyword>
<dbReference type="GO" id="GO:0008933">
    <property type="term" value="F:peptidoglycan lytic transglycosylase activity"/>
    <property type="evidence" value="ECO:0007669"/>
    <property type="project" value="InterPro"/>
</dbReference>
<gene>
    <name evidence="4" type="ORF">CWI81_06420</name>
</gene>
<evidence type="ECO:0000313" key="5">
    <source>
        <dbReference type="Proteomes" id="UP000287908"/>
    </source>
</evidence>
<evidence type="ECO:0000256" key="1">
    <source>
        <dbReference type="ARBA" id="ARBA00007734"/>
    </source>
</evidence>
<evidence type="ECO:0000256" key="2">
    <source>
        <dbReference type="SAM" id="SignalP"/>
    </source>
</evidence>
<dbReference type="PANTHER" id="PTHR37423">
    <property type="entry name" value="SOLUBLE LYTIC MUREIN TRANSGLYCOSYLASE-RELATED"/>
    <property type="match status" value="1"/>
</dbReference>
<accession>A0A432ZCY2</accession>
<dbReference type="AlphaFoldDB" id="A0A432ZCY2"/>
<dbReference type="EMBL" id="PIQF01000002">
    <property type="protein sequence ID" value="RUO75761.1"/>
    <property type="molecule type" value="Genomic_DNA"/>
</dbReference>
<dbReference type="InterPro" id="IPR008258">
    <property type="entry name" value="Transglycosylase_SLT_dom_1"/>
</dbReference>
<organism evidence="4 5">
    <name type="scientific">Idiomarina seosinensis</name>
    <dbReference type="NCBI Taxonomy" id="281739"/>
    <lineage>
        <taxon>Bacteria</taxon>
        <taxon>Pseudomonadati</taxon>
        <taxon>Pseudomonadota</taxon>
        <taxon>Gammaproteobacteria</taxon>
        <taxon>Alteromonadales</taxon>
        <taxon>Idiomarinaceae</taxon>
        <taxon>Idiomarina</taxon>
    </lineage>
</organism>
<comment type="caution">
    <text evidence="4">The sequence shown here is derived from an EMBL/GenBank/DDBJ whole genome shotgun (WGS) entry which is preliminary data.</text>
</comment>
<dbReference type="CDD" id="cd16893">
    <property type="entry name" value="LT_MltC_MltE"/>
    <property type="match status" value="1"/>
</dbReference>
<evidence type="ECO:0000259" key="3">
    <source>
        <dbReference type="Pfam" id="PF01464"/>
    </source>
</evidence>
<dbReference type="GO" id="GO:0016020">
    <property type="term" value="C:membrane"/>
    <property type="evidence" value="ECO:0007669"/>
    <property type="project" value="InterPro"/>
</dbReference>
<proteinExistence type="inferred from homology"/>
<dbReference type="OrthoDB" id="5620293at2"/>
<dbReference type="SUPFAM" id="SSF53955">
    <property type="entry name" value="Lysozyme-like"/>
    <property type="match status" value="1"/>
</dbReference>
<feature type="domain" description="Transglycosylase SLT" evidence="3">
    <location>
        <begin position="207"/>
        <end position="321"/>
    </location>
</feature>
<evidence type="ECO:0000313" key="4">
    <source>
        <dbReference type="EMBL" id="RUO75761.1"/>
    </source>
</evidence>
<sequence>MLIKPLISATILAVSSVGSAQQTEFEQFTAKQQAEFENFEAQRQTEFEEFVKQWRAAEQAYAKQLSKTWEQPELASKKRWVSYSDDAHQKTVIDYQDNTVTVEVQGQVNQQQLLQRLNRRIDQLRNTTVGQAIANDPVVKRLPKPIAINVGRDNNTRLIDGVGQLTKKEIVEHLVTEKNTKRTTKITVKLPDSSYQERVQRVLPSAQTYAQKHGLSVPLMLAIIHTESSFNPLARSHIPAFGLMQIVPTSAGKDVSQFLYGEQRLFAPAYLFDQDNNLEAGSVYFYLLTRRYFKNISDDTKRELMAIAAYNTGPGNVANTFGVGTSLTEASLQANQMTSDQLKQHLMTYLPAQETKNYLTKVLKRKKYYQQLLDAS</sequence>
<dbReference type="InterPro" id="IPR023346">
    <property type="entry name" value="Lysozyme-like_dom_sf"/>
</dbReference>
<dbReference type="PANTHER" id="PTHR37423:SF2">
    <property type="entry name" value="MEMBRANE-BOUND LYTIC MUREIN TRANSGLYCOSYLASE C"/>
    <property type="match status" value="1"/>
</dbReference>
<comment type="similarity">
    <text evidence="1">Belongs to the transglycosylase Slt family.</text>
</comment>
<dbReference type="PROSITE" id="PS00922">
    <property type="entry name" value="TRANSGLYCOSYLASE"/>
    <property type="match status" value="1"/>
</dbReference>
<protein>
    <submittedName>
        <fullName evidence="4">Murein transglycosylase</fullName>
    </submittedName>
</protein>
<dbReference type="Gene3D" id="1.10.530.10">
    <property type="match status" value="1"/>
</dbReference>
<keyword evidence="2" id="KW-0732">Signal</keyword>
<reference evidence="4 5" key="1">
    <citation type="journal article" date="2011" name="Front. Microbiol.">
        <title>Genomic signatures of strain selection and enhancement in Bacillus atrophaeus var. globigii, a historical biowarfare simulant.</title>
        <authorList>
            <person name="Gibbons H.S."/>
            <person name="Broomall S.M."/>
            <person name="McNew L.A."/>
            <person name="Daligault H."/>
            <person name="Chapman C."/>
            <person name="Bruce D."/>
            <person name="Karavis M."/>
            <person name="Krepps M."/>
            <person name="McGregor P.A."/>
            <person name="Hong C."/>
            <person name="Park K.H."/>
            <person name="Akmal A."/>
            <person name="Feldman A."/>
            <person name="Lin J.S."/>
            <person name="Chang W.E."/>
            <person name="Higgs B.W."/>
            <person name="Demirev P."/>
            <person name="Lindquist J."/>
            <person name="Liem A."/>
            <person name="Fochler E."/>
            <person name="Read T.D."/>
            <person name="Tapia R."/>
            <person name="Johnson S."/>
            <person name="Bishop-Lilly K.A."/>
            <person name="Detter C."/>
            <person name="Han C."/>
            <person name="Sozhamannan S."/>
            <person name="Rosenzweig C.N."/>
            <person name="Skowronski E.W."/>
        </authorList>
    </citation>
    <scope>NUCLEOTIDE SEQUENCE [LARGE SCALE GENOMIC DNA]</scope>
    <source>
        <strain evidence="4 5">CL-SP19</strain>
    </source>
</reference>
<dbReference type="GO" id="GO:0000270">
    <property type="term" value="P:peptidoglycan metabolic process"/>
    <property type="evidence" value="ECO:0007669"/>
    <property type="project" value="InterPro"/>
</dbReference>
<name>A0A432ZCY2_9GAMM</name>